<sequence length="964" mass="107346" precursor="true">MSRPSFRLQHLIVAAGFLILALAGLFTTGMYFMRSDKTITEARNSIFTPTMGEAHARLDLLFTPADTTLQLVTIHSEKPYFLKTDATTIPTSLTKTLDSARFITSIYTGYDDGQYFMILRSNKQDDLHKMAPDDTAYILHTVTIEEHDYKRLLRFFDKDLNLIKTSDISDRAPVFDPRERPWYGTATQDDALHVTMPYRFASSGEFGISLSRRLQNLDGVAGADINLESLIGALATLKPTPEASIALIDATGNILACSDAKGLARRSEQHPLSCGPLSKATADELVMAGKTAPQSPRFRRIVTDDGAWVAGGESLPELGANGVSMVLAVPEDALVAGLRTTRNDTLLLLAGGFILLLPALFYGAHLVTSPLQCVAREAERGRKFDFTAGESTHSVITEINDLALSVDHMQHTIRKFMQLAKSVSRIRDFDRLVPLLTQEMQQATATQAVLLYMPDKDHTLRLWSGCGIGGECLGHDESEALPPTTAVPQGKIPIRTGGLPPEDACHRHISTLLSGTDAQHQHWFAAVTLRDKRDAVLGELLVIDRVPFSQERLAFLRATSGVVEVALDNDRMVKTQKELFAAFIRLLAQAIDAKSPYTGGHCTRVPILSRLLAEAASDTRQGAYASFGMTNESWEELYLASWLHDCGKVTTPEFVVDKATKLETIHNRIHEIRTRFEVIKRDAHIAYWKGVSEGGDRAALQKTLQDELRTLDDDFAFVAACNTGEAPVDDAARQRLRNIAERTWERTLDDTLGISWAERERKEPDHPLPPVMEKLLCDSSAFVVKPDAVSQETEDRWGFDMPRPEVLYDRGELHNLSIPWGTLTSEERYKINEHIIQTIMMLSELPFPAHLENVPEIAGGHHERMDGTGYPRRIKGELLHPLARIMAVADIFEALTAPDRPYKKAKTLSQAMNIMVGMAKSGHIDRELLCIFIREEVYRAYAENHLPEWQRDAVDAEALLRDLG</sequence>
<keyword evidence="1" id="KW-0472">Membrane</keyword>
<dbReference type="PROSITE" id="PS51832">
    <property type="entry name" value="HD_GYP"/>
    <property type="match status" value="1"/>
</dbReference>
<dbReference type="PANTHER" id="PTHR45228">
    <property type="entry name" value="CYCLIC DI-GMP PHOSPHODIESTERASE TM_0186-RELATED"/>
    <property type="match status" value="1"/>
</dbReference>
<dbReference type="Proteomes" id="UP000009173">
    <property type="component" value="Chromosome"/>
</dbReference>
<feature type="domain" description="HD-GYP" evidence="2">
    <location>
        <begin position="744"/>
        <end position="948"/>
    </location>
</feature>
<evidence type="ECO:0000313" key="4">
    <source>
        <dbReference type="Proteomes" id="UP000009173"/>
    </source>
</evidence>
<dbReference type="InterPro" id="IPR037522">
    <property type="entry name" value="HD_GYP_dom"/>
</dbReference>
<dbReference type="InterPro" id="IPR029016">
    <property type="entry name" value="GAF-like_dom_sf"/>
</dbReference>
<dbReference type="InterPro" id="IPR003607">
    <property type="entry name" value="HD/PDEase_dom"/>
</dbReference>
<feature type="transmembrane region" description="Helical" evidence="1">
    <location>
        <begin position="12"/>
        <end position="33"/>
    </location>
</feature>
<evidence type="ECO:0000259" key="2">
    <source>
        <dbReference type="PROSITE" id="PS51832"/>
    </source>
</evidence>
<dbReference type="SMART" id="SM00471">
    <property type="entry name" value="HDc"/>
    <property type="match status" value="1"/>
</dbReference>
<evidence type="ECO:0000313" key="3">
    <source>
        <dbReference type="EMBL" id="ABM28588.1"/>
    </source>
</evidence>
<keyword evidence="1" id="KW-0812">Transmembrane</keyword>
<dbReference type="PANTHER" id="PTHR45228:SF5">
    <property type="entry name" value="CYCLIC DI-GMP PHOSPHODIESTERASE VC_1348-RELATED"/>
    <property type="match status" value="1"/>
</dbReference>
<dbReference type="Gene3D" id="3.30.450.40">
    <property type="match status" value="1"/>
</dbReference>
<keyword evidence="1" id="KW-1133">Transmembrane helix</keyword>
<dbReference type="SUPFAM" id="SSF55781">
    <property type="entry name" value="GAF domain-like"/>
    <property type="match status" value="1"/>
</dbReference>
<gene>
    <name evidence="3" type="ordered locus">Dvul_1571</name>
</gene>
<feature type="transmembrane region" description="Helical" evidence="1">
    <location>
        <begin position="346"/>
        <end position="367"/>
    </location>
</feature>
<dbReference type="InterPro" id="IPR029151">
    <property type="entry name" value="Sensor-like_sf"/>
</dbReference>
<name>A0A0H3A8K6_NITV4</name>
<dbReference type="SUPFAM" id="SSF109604">
    <property type="entry name" value="HD-domain/PDEase-like"/>
    <property type="match status" value="2"/>
</dbReference>
<keyword evidence="3" id="KW-0378">Hydrolase</keyword>
<dbReference type="SUPFAM" id="SSF103190">
    <property type="entry name" value="Sensory domain-like"/>
    <property type="match status" value="1"/>
</dbReference>
<dbReference type="HOGENOM" id="CLU_010403_1_0_7"/>
<dbReference type="KEGG" id="dvl:Dvul_1571"/>
<dbReference type="AlphaFoldDB" id="A0A0H3A8K6"/>
<protein>
    <submittedName>
        <fullName evidence="3">Metal dependent phosphohydrolase</fullName>
    </submittedName>
</protein>
<reference evidence="4" key="1">
    <citation type="journal article" date="2009" name="Environ. Microbiol.">
        <title>Contribution of mobile genetic elements to Desulfovibrio vulgaris genome plasticity.</title>
        <authorList>
            <person name="Walker C.B."/>
            <person name="Stolyar S."/>
            <person name="Chivian D."/>
            <person name="Pinel N."/>
            <person name="Gabster J.A."/>
            <person name="Dehal P.S."/>
            <person name="He Z."/>
            <person name="Yang Z.K."/>
            <person name="Yen H.C."/>
            <person name="Zhou J."/>
            <person name="Wall J.D."/>
            <person name="Hazen T.C."/>
            <person name="Arkin A.P."/>
            <person name="Stahl D.A."/>
        </authorList>
    </citation>
    <scope>NUCLEOTIDE SEQUENCE [LARGE SCALE GENOMIC DNA]</scope>
    <source>
        <strain evidence="4">DP4</strain>
    </source>
</reference>
<proteinExistence type="predicted"/>
<accession>A0A0H3A8K6</accession>
<dbReference type="CDD" id="cd18773">
    <property type="entry name" value="PDC1_HK_sensor"/>
    <property type="match status" value="1"/>
</dbReference>
<dbReference type="InterPro" id="IPR052020">
    <property type="entry name" value="Cyclic_di-GMP/3'3'-cGAMP_PDE"/>
</dbReference>
<dbReference type="EMBL" id="CP000527">
    <property type="protein sequence ID" value="ABM28588.1"/>
    <property type="molecule type" value="Genomic_DNA"/>
</dbReference>
<dbReference type="Gene3D" id="1.10.3210.10">
    <property type="entry name" value="Hypothetical protein af1432"/>
    <property type="match status" value="2"/>
</dbReference>
<dbReference type="GO" id="GO:0016787">
    <property type="term" value="F:hydrolase activity"/>
    <property type="evidence" value="ECO:0007669"/>
    <property type="project" value="UniProtKB-KW"/>
</dbReference>
<dbReference type="Gene3D" id="3.30.450.20">
    <property type="entry name" value="PAS domain"/>
    <property type="match status" value="1"/>
</dbReference>
<dbReference type="CDD" id="cd00077">
    <property type="entry name" value="HDc"/>
    <property type="match status" value="2"/>
</dbReference>
<organism evidence="3 4">
    <name type="scientific">Nitratidesulfovibrio vulgaris (strain DP4)</name>
    <name type="common">Desulfovibrio vulgaris</name>
    <dbReference type="NCBI Taxonomy" id="391774"/>
    <lineage>
        <taxon>Bacteria</taxon>
        <taxon>Pseudomonadati</taxon>
        <taxon>Thermodesulfobacteriota</taxon>
        <taxon>Desulfovibrionia</taxon>
        <taxon>Desulfovibrionales</taxon>
        <taxon>Desulfovibrionaceae</taxon>
        <taxon>Nitratidesulfovibrio</taxon>
    </lineage>
</organism>
<dbReference type="Pfam" id="PF13487">
    <property type="entry name" value="HD_5"/>
    <property type="match status" value="1"/>
</dbReference>
<evidence type="ECO:0000256" key="1">
    <source>
        <dbReference type="SAM" id="Phobius"/>
    </source>
</evidence>